<evidence type="ECO:0000313" key="2">
    <source>
        <dbReference type="EMBL" id="KPL85955.1"/>
    </source>
</evidence>
<protein>
    <submittedName>
        <fullName evidence="2">Uncharacterized protein</fullName>
    </submittedName>
</protein>
<organism evidence="2 3">
    <name type="scientific">Herpetosiphon geysericola</name>
    <dbReference type="NCBI Taxonomy" id="70996"/>
    <lineage>
        <taxon>Bacteria</taxon>
        <taxon>Bacillati</taxon>
        <taxon>Chloroflexota</taxon>
        <taxon>Chloroflexia</taxon>
        <taxon>Herpetosiphonales</taxon>
        <taxon>Herpetosiphonaceae</taxon>
        <taxon>Herpetosiphon</taxon>
    </lineage>
</organism>
<dbReference type="Proteomes" id="UP000050277">
    <property type="component" value="Unassembled WGS sequence"/>
</dbReference>
<dbReference type="OrthoDB" id="9824996at2"/>
<accession>A0A0P6YRS5</accession>
<dbReference type="AlphaFoldDB" id="A0A0P6YRS5"/>
<keyword evidence="1" id="KW-0812">Transmembrane</keyword>
<gene>
    <name evidence="2" type="ORF">SE18_13725</name>
</gene>
<keyword evidence="1" id="KW-1133">Transmembrane helix</keyword>
<feature type="transmembrane region" description="Helical" evidence="1">
    <location>
        <begin position="59"/>
        <end position="78"/>
    </location>
</feature>
<comment type="caution">
    <text evidence="2">The sequence shown here is derived from an EMBL/GenBank/DDBJ whole genome shotgun (WGS) entry which is preliminary data.</text>
</comment>
<name>A0A0P6YRS5_9CHLR</name>
<keyword evidence="3" id="KW-1185">Reference proteome</keyword>
<evidence type="ECO:0000256" key="1">
    <source>
        <dbReference type="SAM" id="Phobius"/>
    </source>
</evidence>
<evidence type="ECO:0000313" key="3">
    <source>
        <dbReference type="Proteomes" id="UP000050277"/>
    </source>
</evidence>
<dbReference type="RefSeq" id="WP_054535030.1">
    <property type="nucleotide sequence ID" value="NZ_LGKP01000022.1"/>
</dbReference>
<sequence>MPSESAIEPIAKHRVTSVHAEHMQIDATRLRIDQTLIPTANLAKVAQVKIYKAFPTMQVLILAIGLTITMGLRSNFLIEDAQNVLSAGLALWIIYLFFDYLGWRDQHGLLVVPSTGPNEAIVFVHENPDFIGQVLGAVEQVIDKSAASYSIDWKKQTLEAK</sequence>
<reference evidence="2 3" key="1">
    <citation type="submission" date="2015-07" db="EMBL/GenBank/DDBJ databases">
        <title>Whole genome sequence of Herpetosiphon geysericola DSM 7119.</title>
        <authorList>
            <person name="Hemp J."/>
            <person name="Ward L.M."/>
            <person name="Pace L.A."/>
            <person name="Fischer W.W."/>
        </authorList>
    </citation>
    <scope>NUCLEOTIDE SEQUENCE [LARGE SCALE GENOMIC DNA]</scope>
    <source>
        <strain evidence="2 3">DSM 7119</strain>
    </source>
</reference>
<dbReference type="EMBL" id="LGKP01000022">
    <property type="protein sequence ID" value="KPL85955.1"/>
    <property type="molecule type" value="Genomic_DNA"/>
</dbReference>
<feature type="transmembrane region" description="Helical" evidence="1">
    <location>
        <begin position="84"/>
        <end position="103"/>
    </location>
</feature>
<proteinExistence type="predicted"/>
<keyword evidence="1" id="KW-0472">Membrane</keyword>